<dbReference type="PROSITE" id="PS00409">
    <property type="entry name" value="PROKAR_NTER_METHYL"/>
    <property type="match status" value="1"/>
</dbReference>
<dbReference type="PRINTS" id="PR00813">
    <property type="entry name" value="BCTERIALGSPG"/>
</dbReference>
<proteinExistence type="predicted"/>
<dbReference type="InterPro" id="IPR000983">
    <property type="entry name" value="Bac_GSPG_pilin"/>
</dbReference>
<protein>
    <submittedName>
        <fullName evidence="3">Prepilin-type N-terminal cleavage/methylation domain-containing protein</fullName>
    </submittedName>
</protein>
<dbReference type="Proteomes" id="UP001056132">
    <property type="component" value="Chromosome 1"/>
</dbReference>
<dbReference type="AlphaFoldDB" id="A0AAE9L112"/>
<dbReference type="InterPro" id="IPR045584">
    <property type="entry name" value="Pilin-like"/>
</dbReference>
<dbReference type="EMBL" id="CP097330">
    <property type="protein sequence ID" value="URF03373.1"/>
    <property type="molecule type" value="Genomic_DNA"/>
</dbReference>
<dbReference type="GO" id="GO:0015628">
    <property type="term" value="P:protein secretion by the type II secretion system"/>
    <property type="evidence" value="ECO:0007669"/>
    <property type="project" value="InterPro"/>
</dbReference>
<sequence length="157" mass="17162">MTTAMPHRSCLPRTQQGFSLVELMVTLMIVTILAAMALPAWQQHFHRAWRMQARAEAVTAMLALERHALNASTFASARDATVPAGHWPRPVPAPPAPVRHWLTATSCAGLDLSRCVEVRATPTFVDTRCGTLVLRSTGEWLSLLTTESPPARPPEGC</sequence>
<name>A0AAE9L112_9BURK</name>
<dbReference type="SUPFAM" id="SSF54523">
    <property type="entry name" value="Pili subunits"/>
    <property type="match status" value="1"/>
</dbReference>
<feature type="transmembrane region" description="Helical" evidence="2">
    <location>
        <begin position="20"/>
        <end position="41"/>
    </location>
</feature>
<evidence type="ECO:0000313" key="3">
    <source>
        <dbReference type="EMBL" id="URF03373.1"/>
    </source>
</evidence>
<keyword evidence="1" id="KW-0488">Methylation</keyword>
<reference evidence="3" key="1">
    <citation type="journal article" date="2022" name="Microbiol. Resour. Announc.">
        <title>Genome Sequence of Cupriavidus campinensis Strain G5, a Member of a Bacterial Consortium Capable of Polyethylene Degradation.</title>
        <authorList>
            <person name="Schneider B."/>
            <person name="Pfeiffer F."/>
            <person name="Dyall-Smith M."/>
            <person name="Kunte H.J."/>
        </authorList>
    </citation>
    <scope>NUCLEOTIDE SEQUENCE</scope>
    <source>
        <strain evidence="3">G5</strain>
    </source>
</reference>
<dbReference type="NCBIfam" id="TIGR02532">
    <property type="entry name" value="IV_pilin_GFxxxE"/>
    <property type="match status" value="1"/>
</dbReference>
<evidence type="ECO:0000256" key="1">
    <source>
        <dbReference type="ARBA" id="ARBA00022481"/>
    </source>
</evidence>
<accession>A0AAE9L112</accession>
<dbReference type="RefSeq" id="WP_186296837.1">
    <property type="nucleotide sequence ID" value="NZ_CAJPVH010000015.1"/>
</dbReference>
<organism evidence="3 4">
    <name type="scientific">Cupriavidus campinensis</name>
    <dbReference type="NCBI Taxonomy" id="151783"/>
    <lineage>
        <taxon>Bacteria</taxon>
        <taxon>Pseudomonadati</taxon>
        <taxon>Pseudomonadota</taxon>
        <taxon>Betaproteobacteria</taxon>
        <taxon>Burkholderiales</taxon>
        <taxon>Burkholderiaceae</taxon>
        <taxon>Cupriavidus</taxon>
    </lineage>
</organism>
<keyword evidence="2" id="KW-0812">Transmembrane</keyword>
<evidence type="ECO:0000313" key="4">
    <source>
        <dbReference type="Proteomes" id="UP001056132"/>
    </source>
</evidence>
<dbReference type="KEGG" id="ccam:M5D45_12630"/>
<dbReference type="InterPro" id="IPR012902">
    <property type="entry name" value="N_methyl_site"/>
</dbReference>
<dbReference type="Gene3D" id="3.30.700.10">
    <property type="entry name" value="Glycoprotein, Type 4 Pilin"/>
    <property type="match status" value="1"/>
</dbReference>
<keyword evidence="2" id="KW-1133">Transmembrane helix</keyword>
<evidence type="ECO:0000256" key="2">
    <source>
        <dbReference type="SAM" id="Phobius"/>
    </source>
</evidence>
<gene>
    <name evidence="3" type="ORF">M5D45_12630</name>
</gene>
<dbReference type="GO" id="GO:0015627">
    <property type="term" value="C:type II protein secretion system complex"/>
    <property type="evidence" value="ECO:0007669"/>
    <property type="project" value="InterPro"/>
</dbReference>
<dbReference type="Pfam" id="PF07963">
    <property type="entry name" value="N_methyl"/>
    <property type="match status" value="1"/>
</dbReference>
<reference evidence="3" key="2">
    <citation type="submission" date="2022-05" db="EMBL/GenBank/DDBJ databases">
        <authorList>
            <person name="Kunte H.-J."/>
        </authorList>
    </citation>
    <scope>NUCLEOTIDE SEQUENCE</scope>
    <source>
        <strain evidence="3">G5</strain>
    </source>
</reference>
<keyword evidence="2" id="KW-0472">Membrane</keyword>